<protein>
    <submittedName>
        <fullName evidence="1">Uncharacterized protein</fullName>
    </submittedName>
</protein>
<gene>
    <name evidence="1" type="ORF">S01H1_15735</name>
</gene>
<name>X0S463_9ZZZZ</name>
<accession>X0S463</accession>
<feature type="non-terminal residue" evidence="1">
    <location>
        <position position="1"/>
    </location>
</feature>
<organism evidence="1">
    <name type="scientific">marine sediment metagenome</name>
    <dbReference type="NCBI Taxonomy" id="412755"/>
    <lineage>
        <taxon>unclassified sequences</taxon>
        <taxon>metagenomes</taxon>
        <taxon>ecological metagenomes</taxon>
    </lineage>
</organism>
<proteinExistence type="predicted"/>
<evidence type="ECO:0000313" key="1">
    <source>
        <dbReference type="EMBL" id="GAF75819.1"/>
    </source>
</evidence>
<comment type="caution">
    <text evidence="1">The sequence shown here is derived from an EMBL/GenBank/DDBJ whole genome shotgun (WGS) entry which is preliminary data.</text>
</comment>
<dbReference type="EMBL" id="BARS01008233">
    <property type="protein sequence ID" value="GAF75819.1"/>
    <property type="molecule type" value="Genomic_DNA"/>
</dbReference>
<sequence>RPEFALYLGFFEGCDILVADPGAEIDLLAMTGRFDLIREYIDFLRRRFNTVITSVHHAGVTLPLLETEGIPVDGYLTPVNGPGMLMSPTREIALDAIRQAGKPVIAMKPMAGGRYLGHKAFEFVFDEVGVAACMFGMGTIEQVSETTRAAKEVLGTG</sequence>
<dbReference type="AlphaFoldDB" id="X0S463"/>
<reference evidence="1" key="1">
    <citation type="journal article" date="2014" name="Front. Microbiol.">
        <title>High frequency of phylogenetically diverse reductive dehalogenase-homologous genes in deep subseafloor sedimentary metagenomes.</title>
        <authorList>
            <person name="Kawai M."/>
            <person name="Futagami T."/>
            <person name="Toyoda A."/>
            <person name="Takaki Y."/>
            <person name="Nishi S."/>
            <person name="Hori S."/>
            <person name="Arai W."/>
            <person name="Tsubouchi T."/>
            <person name="Morono Y."/>
            <person name="Uchiyama I."/>
            <person name="Ito T."/>
            <person name="Fujiyama A."/>
            <person name="Inagaki F."/>
            <person name="Takami H."/>
        </authorList>
    </citation>
    <scope>NUCLEOTIDE SEQUENCE</scope>
    <source>
        <strain evidence="1">Expedition CK06-06</strain>
    </source>
</reference>